<feature type="region of interest" description="Disordered" evidence="1">
    <location>
        <begin position="322"/>
        <end position="356"/>
    </location>
</feature>
<dbReference type="InterPro" id="IPR006020">
    <property type="entry name" value="PTB/PI_dom"/>
</dbReference>
<keyword evidence="4" id="KW-1185">Reference proteome</keyword>
<reference evidence="3" key="2">
    <citation type="submission" date="2025-08" db="UniProtKB">
        <authorList>
            <consortium name="Ensembl"/>
        </authorList>
    </citation>
    <scope>IDENTIFICATION</scope>
</reference>
<accession>A0A4W5PAU6</accession>
<evidence type="ECO:0000259" key="2">
    <source>
        <dbReference type="PROSITE" id="PS01179"/>
    </source>
</evidence>
<dbReference type="Ensembl" id="ENSHHUT00000060070.1">
    <property type="protein sequence ID" value="ENSHHUP00000058079.1"/>
    <property type="gene ID" value="ENSHHUG00000034578.1"/>
</dbReference>
<dbReference type="InterPro" id="IPR011993">
    <property type="entry name" value="PH-like_dom_sf"/>
</dbReference>
<evidence type="ECO:0000313" key="4">
    <source>
        <dbReference type="Proteomes" id="UP000314982"/>
    </source>
</evidence>
<feature type="domain" description="PID" evidence="2">
    <location>
        <begin position="2"/>
        <end position="65"/>
    </location>
</feature>
<feature type="compositionally biased region" description="Polar residues" evidence="1">
    <location>
        <begin position="328"/>
        <end position="342"/>
    </location>
</feature>
<dbReference type="AlphaFoldDB" id="A0A4W5PAU6"/>
<dbReference type="Pfam" id="PF00640">
    <property type="entry name" value="PID"/>
    <property type="match status" value="1"/>
</dbReference>
<feature type="compositionally biased region" description="Polar residues" evidence="1">
    <location>
        <begin position="517"/>
        <end position="526"/>
    </location>
</feature>
<name>A0A4W5PAU6_9TELE</name>
<dbReference type="InterPro" id="IPR051133">
    <property type="entry name" value="Adapter_Engulfment-Domain"/>
</dbReference>
<sequence length="567" mass="62367">MLIMSDPIYRIFYVSHDSQDLKIFSYIARGCSNNSFRCNVFKSKKKTQAMRIVRTVGQAFEVCHKLSLQHIQQDIDRHADKESDKSPEEIPVEGEIKSHQLMGEEEEEGEPQAQSQSVCEQAVSEILQSLAELNVVKPGHIIMDYESRSIYTVTPHAVVSPSSPCSLSLTPLAAQHYLQLLQHQLQQQQQHTQVAVAQVQLLKDQMSAETATRIEAQARAHQLLLQNRDLLQHLAPLVTQLRDLKSRSPGLGQGERHTPGEGHEDQELSWTTRSLSLNLKNHYSFNTDQLITSTPTGPFQNTTLSVAQVVCAESYLNLLNMENRTKPPGSQNGGETETNTLIRRTANGKPGRRESSIVSSNEIVRFESKNSTNLDERFKHIIPKLDPPPSFNHKRASRTLSPGLEFIPLTTPLTMPVDGRGGNPSRSESLTFPDITPCSLSSGPSGEFHSLSNGGGESGSCGSASEDSGVRSETKSQLSPLHDEEDPFGDSGKFLTASSGCGSPLEDMRGETVPPSFVTTNPGTHTDSCEHTIPFPSPINDTCLHISFSEDELLDSSPEDSIVPQRS</sequence>
<protein>
    <submittedName>
        <fullName evidence="3">Si:dkey-34e4.1</fullName>
    </submittedName>
</protein>
<feature type="region of interest" description="Disordered" evidence="1">
    <location>
        <begin position="411"/>
        <end position="533"/>
    </location>
</feature>
<dbReference type="PANTHER" id="PTHR11232">
    <property type="entry name" value="PHOSPHOTYROSINE INTERACTION DOMAIN-CONTAINING FAMILY MEMBER"/>
    <property type="match status" value="1"/>
</dbReference>
<proteinExistence type="predicted"/>
<dbReference type="PROSITE" id="PS01179">
    <property type="entry name" value="PID"/>
    <property type="match status" value="1"/>
</dbReference>
<evidence type="ECO:0000313" key="3">
    <source>
        <dbReference type="Ensembl" id="ENSHHUP00000058079.1"/>
    </source>
</evidence>
<dbReference type="GeneTree" id="ENSGT00940000164999"/>
<feature type="compositionally biased region" description="Basic and acidic residues" evidence="1">
    <location>
        <begin position="254"/>
        <end position="266"/>
    </location>
</feature>
<dbReference type="PANTHER" id="PTHR11232:SF80">
    <property type="entry name" value="CARBOXYL-TERMINAL PDZ LIGAND OF NEURONAL NITRIC OXIDE SYNTHASE PROTEIN ISOFORM X1"/>
    <property type="match status" value="1"/>
</dbReference>
<organism evidence="3 4">
    <name type="scientific">Hucho hucho</name>
    <name type="common">huchen</name>
    <dbReference type="NCBI Taxonomy" id="62062"/>
    <lineage>
        <taxon>Eukaryota</taxon>
        <taxon>Metazoa</taxon>
        <taxon>Chordata</taxon>
        <taxon>Craniata</taxon>
        <taxon>Vertebrata</taxon>
        <taxon>Euteleostomi</taxon>
        <taxon>Actinopterygii</taxon>
        <taxon>Neopterygii</taxon>
        <taxon>Teleostei</taxon>
        <taxon>Protacanthopterygii</taxon>
        <taxon>Salmoniformes</taxon>
        <taxon>Salmonidae</taxon>
        <taxon>Salmoninae</taxon>
        <taxon>Hucho</taxon>
    </lineage>
</organism>
<evidence type="ECO:0000256" key="1">
    <source>
        <dbReference type="SAM" id="MobiDB-lite"/>
    </source>
</evidence>
<reference evidence="4" key="1">
    <citation type="submission" date="2018-06" db="EMBL/GenBank/DDBJ databases">
        <title>Genome assembly of Danube salmon.</title>
        <authorList>
            <person name="Macqueen D.J."/>
            <person name="Gundappa M.K."/>
        </authorList>
    </citation>
    <scope>NUCLEOTIDE SEQUENCE [LARGE SCALE GENOMIC DNA]</scope>
</reference>
<dbReference type="Gene3D" id="2.30.29.30">
    <property type="entry name" value="Pleckstrin-homology domain (PH domain)/Phosphotyrosine-binding domain (PTB)"/>
    <property type="match status" value="1"/>
</dbReference>
<feature type="region of interest" description="Disordered" evidence="1">
    <location>
        <begin position="74"/>
        <end position="95"/>
    </location>
</feature>
<dbReference type="STRING" id="62062.ENSHHUP00000058079"/>
<dbReference type="SUPFAM" id="SSF50729">
    <property type="entry name" value="PH domain-like"/>
    <property type="match status" value="1"/>
</dbReference>
<dbReference type="Proteomes" id="UP000314982">
    <property type="component" value="Unassembled WGS sequence"/>
</dbReference>
<reference evidence="3" key="3">
    <citation type="submission" date="2025-09" db="UniProtKB">
        <authorList>
            <consortium name="Ensembl"/>
        </authorList>
    </citation>
    <scope>IDENTIFICATION</scope>
</reference>
<feature type="region of interest" description="Disordered" evidence="1">
    <location>
        <begin position="245"/>
        <end position="268"/>
    </location>
</feature>
<dbReference type="GO" id="GO:0050998">
    <property type="term" value="F:nitric-oxide synthase binding"/>
    <property type="evidence" value="ECO:0007669"/>
    <property type="project" value="TreeGrafter"/>
</dbReference>